<keyword evidence="3" id="KW-1185">Reference proteome</keyword>
<accession>A0ABY5AS05</accession>
<dbReference type="Pfam" id="PF10990">
    <property type="entry name" value="DUF2809"/>
    <property type="match status" value="1"/>
</dbReference>
<gene>
    <name evidence="2" type="ORF">NEA10_19595</name>
</gene>
<evidence type="ECO:0000313" key="3">
    <source>
        <dbReference type="Proteomes" id="UP001056708"/>
    </source>
</evidence>
<dbReference type="EMBL" id="CP098611">
    <property type="protein sequence ID" value="USR90999.1"/>
    <property type="molecule type" value="Genomic_DNA"/>
</dbReference>
<reference evidence="2" key="1">
    <citation type="submission" date="2022-06" db="EMBL/GenBank/DDBJ databases">
        <title>Genome sequence of Phormidium yuhuli AB48 isolated from an industrial photobioreactor environment.</title>
        <authorList>
            <person name="Qiu Y."/>
            <person name="Noonan A.J.C."/>
            <person name="Dofher K."/>
            <person name="Koch M."/>
            <person name="Kieft B."/>
            <person name="Lin X."/>
            <person name="Ziels R.M."/>
            <person name="Hallam S.J."/>
        </authorList>
    </citation>
    <scope>NUCLEOTIDE SEQUENCE</scope>
    <source>
        <strain evidence="2">AB48</strain>
    </source>
</reference>
<dbReference type="RefSeq" id="WP_252663025.1">
    <property type="nucleotide sequence ID" value="NZ_CP098611.1"/>
</dbReference>
<dbReference type="InterPro" id="IPR021257">
    <property type="entry name" value="DUF2809"/>
</dbReference>
<feature type="transmembrane region" description="Helical" evidence="1">
    <location>
        <begin position="20"/>
        <end position="39"/>
    </location>
</feature>
<dbReference type="Proteomes" id="UP001056708">
    <property type="component" value="Chromosome"/>
</dbReference>
<organism evidence="2 3">
    <name type="scientific">Phormidium yuhuli AB48</name>
    <dbReference type="NCBI Taxonomy" id="2940671"/>
    <lineage>
        <taxon>Bacteria</taxon>
        <taxon>Bacillati</taxon>
        <taxon>Cyanobacteriota</taxon>
        <taxon>Cyanophyceae</taxon>
        <taxon>Oscillatoriophycideae</taxon>
        <taxon>Oscillatoriales</taxon>
        <taxon>Oscillatoriaceae</taxon>
        <taxon>Phormidium</taxon>
        <taxon>Phormidium yuhuli</taxon>
    </lineage>
</organism>
<proteinExistence type="predicted"/>
<protein>
    <submittedName>
        <fullName evidence="2">DUF2809 domain-containing protein</fullName>
    </submittedName>
</protein>
<evidence type="ECO:0000313" key="2">
    <source>
        <dbReference type="EMBL" id="USR90999.1"/>
    </source>
</evidence>
<keyword evidence="1" id="KW-0472">Membrane</keyword>
<keyword evidence="1" id="KW-0812">Transmembrane</keyword>
<evidence type="ECO:0000256" key="1">
    <source>
        <dbReference type="SAM" id="Phobius"/>
    </source>
</evidence>
<feature type="transmembrane region" description="Helical" evidence="1">
    <location>
        <begin position="51"/>
        <end position="81"/>
    </location>
</feature>
<sequence length="147" mass="17087">MRKFRTARQRRINHYRRYLAIAMVVSIPLGIGTKFYSGIWERWVEGSAGGILYVMFGMFLLGFIFPELAAGAIALIVFLLTSLVEFSQLSQHPLLEAIRTTFIGRLLIGTTFDPWDFLDYFIGCMIGWVILRQLQRKVLTPKRYDRF</sequence>
<keyword evidence="1" id="KW-1133">Transmembrane helix</keyword>
<name>A0ABY5AS05_9CYAN</name>